<feature type="compositionally biased region" description="Polar residues" evidence="1">
    <location>
        <begin position="49"/>
        <end position="63"/>
    </location>
</feature>
<sequence>MTNPKNTGHRAGRSTNGKGDENANGAAVPTNIPSGFPNPDDKPHLDSGLDTNNVRFNDNSLLNPQRDDDWDIPALSFPNIDEHGGVPSPEEMKQNLTFPSVPSAGVPADAPTEAMPPAVTPATVVTPPVTPTADATATVADIPPMPPTRSTGSRTARTTGAPAATSTAIPTDAPGGLQGAPAVSVAPASAAATPASALPSSTNPAPVFPSDSGSETTVLPPLNINVPVPGRAGATDKPSPVIAPGAVNLGKVAGGENQTLQNLEDVSDEPTEAEEADELYGAEADRNDSARSAAGDSGLSGSGIAGGSDGNGRGRGDNGDGDARHGDHSSNDGTRAVDRKPIIIGVVVAALVAAAVGGVFAFQRHQSQTALDTALSNCEAAASDVSKANDSLAEALKKADEASKLTVDQVSDATTISKLKTAVSDASSAGKAVACDASLSTAELTSRTEENSKLASTLNGHIKTVDSALKAVTDSQDDKNDADVKTAKDNLQKAVTDAQTLMTNSEGAVADDSTRQTLQSAIDAANKLIGDSDPKLEDLQNALKALQDATNAVNDSMSSYSSSRSYSNNSNSDTSNSNGTNGSYTNNRYNNRYNGSTGSTTRPNTSGSGSGSGTGTGTGSTGTGSGSGSNGSGSTGTGSGSGSGNNGGSESGGTGNGGSESGGESGGTGNGGETGGSGSGSGGNGTAE</sequence>
<dbReference type="Gene3D" id="1.20.1270.90">
    <property type="entry name" value="AF1782-like"/>
    <property type="match status" value="1"/>
</dbReference>
<feature type="region of interest" description="Disordered" evidence="1">
    <location>
        <begin position="1"/>
        <end position="71"/>
    </location>
</feature>
<evidence type="ECO:0000256" key="2">
    <source>
        <dbReference type="SAM" id="Phobius"/>
    </source>
</evidence>
<accession>A0A5M9Z9B9</accession>
<feature type="transmembrane region" description="Helical" evidence="2">
    <location>
        <begin position="342"/>
        <end position="362"/>
    </location>
</feature>
<keyword evidence="2" id="KW-0812">Transmembrane</keyword>
<keyword evidence="2" id="KW-1133">Transmembrane helix</keyword>
<feature type="compositionally biased region" description="Low complexity" evidence="1">
    <location>
        <begin position="135"/>
        <end position="168"/>
    </location>
</feature>
<feature type="region of interest" description="Disordered" evidence="1">
    <location>
        <begin position="135"/>
        <end position="181"/>
    </location>
</feature>
<organism evidence="3 4">
    <name type="scientific">Bifidobacterium callitrichos</name>
    <dbReference type="NCBI Taxonomy" id="762209"/>
    <lineage>
        <taxon>Bacteria</taxon>
        <taxon>Bacillati</taxon>
        <taxon>Actinomycetota</taxon>
        <taxon>Actinomycetes</taxon>
        <taxon>Bifidobacteriales</taxon>
        <taxon>Bifidobacteriaceae</taxon>
        <taxon>Bifidobacterium</taxon>
    </lineage>
</organism>
<dbReference type="Proteomes" id="UP000326060">
    <property type="component" value="Unassembled WGS sequence"/>
</dbReference>
<feature type="compositionally biased region" description="Gly residues" evidence="1">
    <location>
        <begin position="298"/>
        <end position="311"/>
    </location>
</feature>
<proteinExistence type="predicted"/>
<dbReference type="AlphaFoldDB" id="A0A5M9Z9B9"/>
<dbReference type="EMBL" id="RZJP01000005">
    <property type="protein sequence ID" value="KAA8815118.1"/>
    <property type="molecule type" value="Genomic_DNA"/>
</dbReference>
<feature type="region of interest" description="Disordered" evidence="1">
    <location>
        <begin position="254"/>
        <end position="335"/>
    </location>
</feature>
<evidence type="ECO:0000256" key="1">
    <source>
        <dbReference type="SAM" id="MobiDB-lite"/>
    </source>
</evidence>
<feature type="region of interest" description="Disordered" evidence="1">
    <location>
        <begin position="98"/>
        <end position="121"/>
    </location>
</feature>
<reference evidence="3 4" key="1">
    <citation type="journal article" date="2019" name="Syst. Appl. Microbiol.">
        <title>Characterization of Bifidobacterium species in feaces of the Egyptian fruit bat: Description of B. vespertilionis sp. nov. and B. rousetti sp. nov.</title>
        <authorList>
            <person name="Modesto M."/>
            <person name="Satti M."/>
            <person name="Watanabe K."/>
            <person name="Puglisi E."/>
            <person name="Morelli L."/>
            <person name="Huang C.-H."/>
            <person name="Liou J.-S."/>
            <person name="Miyashita M."/>
            <person name="Tamura T."/>
            <person name="Saito S."/>
            <person name="Mori K."/>
            <person name="Huang L."/>
            <person name="Sciavilla P."/>
            <person name="Sandri C."/>
            <person name="Spiezio C."/>
            <person name="Vitali F."/>
            <person name="Cavalieri D."/>
            <person name="Perpetuini G."/>
            <person name="Tofalo R."/>
            <person name="Bonetti A."/>
            <person name="Arita M."/>
            <person name="Mattarelli P."/>
        </authorList>
    </citation>
    <scope>NUCLEOTIDE SEQUENCE [LARGE SCALE GENOMIC DNA]</scope>
    <source>
        <strain evidence="3 4">RST27</strain>
    </source>
</reference>
<feature type="compositionally biased region" description="Basic and acidic residues" evidence="1">
    <location>
        <begin position="312"/>
        <end position="335"/>
    </location>
</feature>
<feature type="compositionally biased region" description="Gly residues" evidence="1">
    <location>
        <begin position="608"/>
        <end position="688"/>
    </location>
</feature>
<feature type="compositionally biased region" description="Low complexity" evidence="1">
    <location>
        <begin position="110"/>
        <end position="121"/>
    </location>
</feature>
<gene>
    <name evidence="3" type="ORF">EMB92_10630</name>
</gene>
<keyword evidence="2" id="KW-0472">Membrane</keyword>
<evidence type="ECO:0000313" key="3">
    <source>
        <dbReference type="EMBL" id="KAA8815118.1"/>
    </source>
</evidence>
<protein>
    <recommendedName>
        <fullName evidence="5">Sugar-binding protein</fullName>
    </recommendedName>
</protein>
<evidence type="ECO:0008006" key="5">
    <source>
        <dbReference type="Google" id="ProtNLM"/>
    </source>
</evidence>
<evidence type="ECO:0000313" key="4">
    <source>
        <dbReference type="Proteomes" id="UP000326060"/>
    </source>
</evidence>
<dbReference type="RefSeq" id="WP_150394864.1">
    <property type="nucleotide sequence ID" value="NZ_RZJP01000005.1"/>
</dbReference>
<name>A0A5M9Z9B9_9BIFI</name>
<feature type="region of interest" description="Disordered" evidence="1">
    <location>
        <begin position="552"/>
        <end position="688"/>
    </location>
</feature>
<feature type="compositionally biased region" description="Low complexity" evidence="1">
    <location>
        <begin position="194"/>
        <end position="205"/>
    </location>
</feature>
<feature type="compositionally biased region" description="Acidic residues" evidence="1">
    <location>
        <begin position="265"/>
        <end position="280"/>
    </location>
</feature>
<feature type="region of interest" description="Disordered" evidence="1">
    <location>
        <begin position="194"/>
        <end position="222"/>
    </location>
</feature>
<comment type="caution">
    <text evidence="3">The sequence shown here is derived from an EMBL/GenBank/DDBJ whole genome shotgun (WGS) entry which is preliminary data.</text>
</comment>
<feature type="compositionally biased region" description="Low complexity" evidence="1">
    <location>
        <begin position="554"/>
        <end position="607"/>
    </location>
</feature>